<organism evidence="7 8">
    <name type="scientific">Helicobacter anseris</name>
    <dbReference type="NCBI Taxonomy" id="375926"/>
    <lineage>
        <taxon>Bacteria</taxon>
        <taxon>Pseudomonadati</taxon>
        <taxon>Campylobacterota</taxon>
        <taxon>Epsilonproteobacteria</taxon>
        <taxon>Campylobacterales</taxon>
        <taxon>Helicobacteraceae</taxon>
        <taxon>Helicobacter</taxon>
    </lineage>
</organism>
<dbReference type="OrthoDB" id="9764363at2"/>
<evidence type="ECO:0000256" key="1">
    <source>
        <dbReference type="ARBA" id="ARBA00008683"/>
    </source>
</evidence>
<dbReference type="Gene3D" id="6.20.330.10">
    <property type="match status" value="1"/>
</dbReference>
<keyword evidence="3" id="KW-0378">Hydrolase</keyword>
<dbReference type="Pfam" id="PF01343">
    <property type="entry name" value="Peptidase_S49"/>
    <property type="match status" value="1"/>
</dbReference>
<dbReference type="EMBL" id="NXLX01000005">
    <property type="protein sequence ID" value="RDU74064.1"/>
    <property type="molecule type" value="Genomic_DNA"/>
</dbReference>
<feature type="domain" description="Peptidase S49" evidence="6">
    <location>
        <begin position="103"/>
        <end position="252"/>
    </location>
</feature>
<gene>
    <name evidence="7" type="primary">sppA</name>
    <name evidence="7" type="ORF">CQA57_02930</name>
</gene>
<dbReference type="InterPro" id="IPR002142">
    <property type="entry name" value="Peptidase_S49"/>
</dbReference>
<dbReference type="RefSeq" id="WP_115578746.1">
    <property type="nucleotide sequence ID" value="NZ_NXLX01000005.1"/>
</dbReference>
<dbReference type="Proteomes" id="UP000256695">
    <property type="component" value="Unassembled WGS sequence"/>
</dbReference>
<evidence type="ECO:0000313" key="7">
    <source>
        <dbReference type="EMBL" id="RDU74064.1"/>
    </source>
</evidence>
<proteinExistence type="inferred from homology"/>
<comment type="caution">
    <text evidence="7">The sequence shown here is derived from an EMBL/GenBank/DDBJ whole genome shotgun (WGS) entry which is preliminary data.</text>
</comment>
<dbReference type="PANTHER" id="PTHR42987:SF7">
    <property type="entry name" value="SIGNAL PEPTIDE PEPTIDASE SPPA-RELATED"/>
    <property type="match status" value="1"/>
</dbReference>
<dbReference type="NCBIfam" id="TIGR00706">
    <property type="entry name" value="SppA_dom"/>
    <property type="match status" value="1"/>
</dbReference>
<dbReference type="InterPro" id="IPR047272">
    <property type="entry name" value="S49_SppA_C"/>
</dbReference>
<reference evidence="7 8" key="1">
    <citation type="submission" date="2018-04" db="EMBL/GenBank/DDBJ databases">
        <title>Novel Campyloabacter and Helicobacter Species and Strains.</title>
        <authorList>
            <person name="Mannion A.J."/>
            <person name="Shen Z."/>
            <person name="Fox J.G."/>
        </authorList>
    </citation>
    <scope>NUCLEOTIDE SEQUENCE [LARGE SCALE GENOMIC DNA]</scope>
    <source>
        <strain evidence="7 8">MIT 04-9362</strain>
    </source>
</reference>
<keyword evidence="5" id="KW-1133">Transmembrane helix</keyword>
<name>A0A3D8JB23_9HELI</name>
<dbReference type="PANTHER" id="PTHR42987">
    <property type="entry name" value="PEPTIDASE S49"/>
    <property type="match status" value="1"/>
</dbReference>
<evidence type="ECO:0000256" key="5">
    <source>
        <dbReference type="SAM" id="Phobius"/>
    </source>
</evidence>
<evidence type="ECO:0000256" key="4">
    <source>
        <dbReference type="ARBA" id="ARBA00022825"/>
    </source>
</evidence>
<evidence type="ECO:0000259" key="6">
    <source>
        <dbReference type="Pfam" id="PF01343"/>
    </source>
</evidence>
<dbReference type="InterPro" id="IPR004635">
    <property type="entry name" value="Pept_S49_SppA"/>
</dbReference>
<protein>
    <submittedName>
        <fullName evidence="7">Signal peptide peptidase SppA</fullName>
    </submittedName>
</protein>
<dbReference type="CDD" id="cd07023">
    <property type="entry name" value="S49_Sppa_N_C"/>
    <property type="match status" value="1"/>
</dbReference>
<evidence type="ECO:0000313" key="8">
    <source>
        <dbReference type="Proteomes" id="UP000256695"/>
    </source>
</evidence>
<dbReference type="Gene3D" id="3.90.226.10">
    <property type="entry name" value="2-enoyl-CoA Hydratase, Chain A, domain 1"/>
    <property type="match status" value="1"/>
</dbReference>
<feature type="transmembrane region" description="Helical" evidence="5">
    <location>
        <begin position="7"/>
        <end position="33"/>
    </location>
</feature>
<keyword evidence="2" id="KW-0645">Protease</keyword>
<keyword evidence="5" id="KW-0472">Membrane</keyword>
<comment type="similarity">
    <text evidence="1">Belongs to the peptidase S49 family.</text>
</comment>
<keyword evidence="4" id="KW-0720">Serine protease</keyword>
<dbReference type="SUPFAM" id="SSF52096">
    <property type="entry name" value="ClpP/crotonase"/>
    <property type="match status" value="1"/>
</dbReference>
<evidence type="ECO:0000256" key="3">
    <source>
        <dbReference type="ARBA" id="ARBA00022801"/>
    </source>
</evidence>
<dbReference type="AlphaFoldDB" id="A0A3D8JB23"/>
<dbReference type="GO" id="GO:0006508">
    <property type="term" value="P:proteolysis"/>
    <property type="evidence" value="ECO:0007669"/>
    <property type="project" value="UniProtKB-KW"/>
</dbReference>
<keyword evidence="5" id="KW-0812">Transmembrane</keyword>
<accession>A0A3D8JB23</accession>
<dbReference type="GO" id="GO:0008236">
    <property type="term" value="F:serine-type peptidase activity"/>
    <property type="evidence" value="ECO:0007669"/>
    <property type="project" value="UniProtKB-KW"/>
</dbReference>
<evidence type="ECO:0000256" key="2">
    <source>
        <dbReference type="ARBA" id="ARBA00022670"/>
    </source>
</evidence>
<keyword evidence="8" id="KW-1185">Reference proteome</keyword>
<sequence>MKKIASILIAPFAFITKYFKACVFLLIVVLILISTKNQEQPNKDANLAKIYLQGPILDSASIYEQIKKINQNPKIKGALLLINSPGGAISASVEISDMIKDLNLKIPVVAYVQGTMASGSYYGGMYATKIYANRGAMIGSIGVIFNGVNLAELMDKIGIKTQTLAMGAYKEIGTPTRKWNPKEEAFLKELLQEEYKMFIDDVADARNLNAKNYQQFAEGKVFSARNAKKLGLIDEIGTLDDAIATLQDLAQVENPIWLEKSKFDAYLEKIINSSTQIILQNFTYKLQ</sequence>
<dbReference type="InterPro" id="IPR029045">
    <property type="entry name" value="ClpP/crotonase-like_dom_sf"/>
</dbReference>